<feature type="domain" description="Peptidase M16C associated" evidence="14">
    <location>
        <begin position="370"/>
        <end position="585"/>
    </location>
</feature>
<dbReference type="Pfam" id="PF08367">
    <property type="entry name" value="M16C_assoc"/>
    <property type="match status" value="1"/>
</dbReference>
<protein>
    <recommendedName>
        <fullName evidence="5">Presequence protease, mitochondrial</fullName>
    </recommendedName>
    <alternativeName>
        <fullName evidence="12">Pitrilysin metalloproteinase</fullName>
    </alternativeName>
</protein>
<evidence type="ECO:0000256" key="3">
    <source>
        <dbReference type="ARBA" id="ARBA00007575"/>
    </source>
</evidence>
<dbReference type="GO" id="GO:0016485">
    <property type="term" value="P:protein processing"/>
    <property type="evidence" value="ECO:0007669"/>
    <property type="project" value="TreeGrafter"/>
</dbReference>
<comment type="function">
    <text evidence="13">Degrades mitochondrial transit peptides after their cleavage in the intermembrane space or in the matrix, and presequence peptides; clearance of these peptides is required to keep the presequence processing machinery running. Preferentially cleaves the N-terminal side of paired basic amino acid residues. Also degrades other unstructured peptides. May function as an ATP-dependent peptidase as opposed to a metalloendopeptidase.</text>
</comment>
<comment type="subunit">
    <text evidence="4">Monomer and homodimer; homodimerization is induced by binding of the substrate.</text>
</comment>
<evidence type="ECO:0000313" key="16">
    <source>
        <dbReference type="Proteomes" id="UP001212841"/>
    </source>
</evidence>
<dbReference type="SMART" id="SM01264">
    <property type="entry name" value="M16C_associated"/>
    <property type="match status" value="1"/>
</dbReference>
<dbReference type="InterPro" id="IPR011249">
    <property type="entry name" value="Metalloenz_LuxS/M16"/>
</dbReference>
<dbReference type="Pfam" id="PF05193">
    <property type="entry name" value="Peptidase_M16_C"/>
    <property type="match status" value="1"/>
</dbReference>
<dbReference type="InterPro" id="IPR013578">
    <property type="entry name" value="Peptidase_M16C_assoc"/>
</dbReference>
<sequence length="585" mass="65938">MATFMNALTGDDYTMYPFSTENPTDFKNLMDVYMDSTFSPRLRELDFKQEGWRLEHEDPKDPSSPLIFKGVVYNEMKGALADQSALFYYRNQQQMYPGSIYSHVSGGDPEAITNLTHKQLVDFHARNYHPSNARFFTYGTFPLAEHLRAVDEKIAGFDSIPTEKVADVQPFESPRRVRATCPPDPMGNPEKQTKMSVSFLTNRDTDVYESFAMRVLSSLLLEGAASPMYKALIESNIGSDYAATTGYNRHTRQTNVSFGLQGIRSENVDMVEERILNVLDEASRNGFDPQRVESVIHQTELALKHRTANFGMTLGQGVMSHWVHGGDPLDAMEVARYITRLRTDLQNPTYFQTMIQKQFLNNPHRLTFIMEPDNAYNEILGQKEQARLKQKVDALSEEERKKIYEQGLQLLKNQEEKEDLSCLPTLTEKDILRKGKEYPVQDHTVEKVPVQFRTTATNGVSYVTLAKSLEGLPDELRDYVPLYCSALPSLGTKSKSLAELDELVRLHTGGISSSPSSTSTPQTLQKSTQTLYLSTNALDTNIPKAYSLLAEIVSEANWSDLEKLKTVVLGMASDLTNSVAQSGHR</sequence>
<comment type="subcellular location">
    <subcellularLocation>
        <location evidence="2">Mitochondrion</location>
    </subcellularLocation>
</comment>
<feature type="non-terminal residue" evidence="15">
    <location>
        <position position="1"/>
    </location>
</feature>
<dbReference type="GO" id="GO:0004222">
    <property type="term" value="F:metalloendopeptidase activity"/>
    <property type="evidence" value="ECO:0007669"/>
    <property type="project" value="TreeGrafter"/>
</dbReference>
<comment type="similarity">
    <text evidence="3">Belongs to the peptidase M16 family. PreP subfamily.</text>
</comment>
<dbReference type="Proteomes" id="UP001212841">
    <property type="component" value="Unassembled WGS sequence"/>
</dbReference>
<organism evidence="15 16">
    <name type="scientific">Rhizophlyctis rosea</name>
    <dbReference type="NCBI Taxonomy" id="64517"/>
    <lineage>
        <taxon>Eukaryota</taxon>
        <taxon>Fungi</taxon>
        <taxon>Fungi incertae sedis</taxon>
        <taxon>Chytridiomycota</taxon>
        <taxon>Chytridiomycota incertae sedis</taxon>
        <taxon>Chytridiomycetes</taxon>
        <taxon>Rhizophlyctidales</taxon>
        <taxon>Rhizophlyctidaceae</taxon>
        <taxon>Rhizophlyctis</taxon>
    </lineage>
</organism>
<keyword evidence="16" id="KW-1185">Reference proteome</keyword>
<name>A0AAD5X3A6_9FUNG</name>
<keyword evidence="6 15" id="KW-0645">Protease</keyword>
<dbReference type="PANTHER" id="PTHR43016">
    <property type="entry name" value="PRESEQUENCE PROTEASE"/>
    <property type="match status" value="1"/>
</dbReference>
<evidence type="ECO:0000259" key="14">
    <source>
        <dbReference type="SMART" id="SM01264"/>
    </source>
</evidence>
<evidence type="ECO:0000256" key="7">
    <source>
        <dbReference type="ARBA" id="ARBA00022723"/>
    </source>
</evidence>
<gene>
    <name evidence="15" type="primary">PITRM1</name>
    <name evidence="15" type="ORF">HK097_011099</name>
</gene>
<dbReference type="GO" id="GO:0046872">
    <property type="term" value="F:metal ion binding"/>
    <property type="evidence" value="ECO:0007669"/>
    <property type="project" value="UniProtKB-KW"/>
</dbReference>
<evidence type="ECO:0000256" key="13">
    <source>
        <dbReference type="ARBA" id="ARBA00045897"/>
    </source>
</evidence>
<dbReference type="GO" id="GO:0005759">
    <property type="term" value="C:mitochondrial matrix"/>
    <property type="evidence" value="ECO:0007669"/>
    <property type="project" value="TreeGrafter"/>
</dbReference>
<keyword evidence="8" id="KW-0378">Hydrolase</keyword>
<keyword evidence="11" id="KW-0496">Mitochondrion</keyword>
<evidence type="ECO:0000256" key="6">
    <source>
        <dbReference type="ARBA" id="ARBA00022670"/>
    </source>
</evidence>
<evidence type="ECO:0000256" key="10">
    <source>
        <dbReference type="ARBA" id="ARBA00023049"/>
    </source>
</evidence>
<keyword evidence="10" id="KW-0482">Metalloprotease</keyword>
<proteinExistence type="inferred from homology"/>
<evidence type="ECO:0000256" key="5">
    <source>
        <dbReference type="ARBA" id="ARBA00020167"/>
    </source>
</evidence>
<comment type="cofactor">
    <cofactor evidence="1">
        <name>Zn(2+)</name>
        <dbReference type="ChEBI" id="CHEBI:29105"/>
    </cofactor>
</comment>
<dbReference type="InterPro" id="IPR007863">
    <property type="entry name" value="Peptidase_M16_C"/>
</dbReference>
<keyword evidence="7" id="KW-0479">Metal-binding</keyword>
<accession>A0AAD5X3A6</accession>
<reference evidence="15" key="1">
    <citation type="submission" date="2020-05" db="EMBL/GenBank/DDBJ databases">
        <title>Phylogenomic resolution of chytrid fungi.</title>
        <authorList>
            <person name="Stajich J.E."/>
            <person name="Amses K."/>
            <person name="Simmons R."/>
            <person name="Seto K."/>
            <person name="Myers J."/>
            <person name="Bonds A."/>
            <person name="Quandt C.A."/>
            <person name="Barry K."/>
            <person name="Liu P."/>
            <person name="Grigoriev I."/>
            <person name="Longcore J.E."/>
            <person name="James T.Y."/>
        </authorList>
    </citation>
    <scope>NUCLEOTIDE SEQUENCE</scope>
    <source>
        <strain evidence="15">JEL0318</strain>
    </source>
</reference>
<dbReference type="FunFam" id="3.30.830.10:FF:000009">
    <property type="entry name" value="Presequence protease, mitochondrial"/>
    <property type="match status" value="1"/>
</dbReference>
<dbReference type="SUPFAM" id="SSF63411">
    <property type="entry name" value="LuxS/MPP-like metallohydrolase"/>
    <property type="match status" value="3"/>
</dbReference>
<dbReference type="EMBL" id="JADGJD010000889">
    <property type="protein sequence ID" value="KAJ3047852.1"/>
    <property type="molecule type" value="Genomic_DNA"/>
</dbReference>
<evidence type="ECO:0000256" key="2">
    <source>
        <dbReference type="ARBA" id="ARBA00004173"/>
    </source>
</evidence>
<evidence type="ECO:0000256" key="9">
    <source>
        <dbReference type="ARBA" id="ARBA00022833"/>
    </source>
</evidence>
<evidence type="ECO:0000313" key="15">
    <source>
        <dbReference type="EMBL" id="KAJ3047852.1"/>
    </source>
</evidence>
<evidence type="ECO:0000256" key="4">
    <source>
        <dbReference type="ARBA" id="ARBA00011853"/>
    </source>
</evidence>
<dbReference type="Gene3D" id="3.30.830.10">
    <property type="entry name" value="Metalloenzyme, LuxS/M16 peptidase-like"/>
    <property type="match status" value="3"/>
</dbReference>
<evidence type="ECO:0000256" key="1">
    <source>
        <dbReference type="ARBA" id="ARBA00001947"/>
    </source>
</evidence>
<evidence type="ECO:0000256" key="8">
    <source>
        <dbReference type="ARBA" id="ARBA00022801"/>
    </source>
</evidence>
<comment type="caution">
    <text evidence="15">The sequence shown here is derived from an EMBL/GenBank/DDBJ whole genome shotgun (WGS) entry which is preliminary data.</text>
</comment>
<dbReference type="AlphaFoldDB" id="A0AAD5X3A6"/>
<evidence type="ECO:0000256" key="11">
    <source>
        <dbReference type="ARBA" id="ARBA00023128"/>
    </source>
</evidence>
<dbReference type="PANTHER" id="PTHR43016:SF13">
    <property type="entry name" value="PRESEQUENCE PROTEASE, MITOCHONDRIAL"/>
    <property type="match status" value="1"/>
</dbReference>
<keyword evidence="9" id="KW-0862">Zinc</keyword>
<evidence type="ECO:0000256" key="12">
    <source>
        <dbReference type="ARBA" id="ARBA00034552"/>
    </source>
</evidence>